<evidence type="ECO:0000313" key="4">
    <source>
        <dbReference type="Proteomes" id="UP000279236"/>
    </source>
</evidence>
<name>A0A427XZQ5_9TREE</name>
<dbReference type="EMBL" id="RSCE01000003">
    <property type="protein sequence ID" value="RSH84293.1"/>
    <property type="molecule type" value="Genomic_DNA"/>
</dbReference>
<keyword evidence="2" id="KW-0812">Transmembrane</keyword>
<dbReference type="OrthoDB" id="7961613at2759"/>
<dbReference type="RefSeq" id="XP_028477741.1">
    <property type="nucleotide sequence ID" value="XM_028621289.1"/>
</dbReference>
<dbReference type="Proteomes" id="UP000279236">
    <property type="component" value="Unassembled WGS sequence"/>
</dbReference>
<gene>
    <name evidence="3" type="ORF">EHS24_005808</name>
</gene>
<evidence type="ECO:0000256" key="1">
    <source>
        <dbReference type="SAM" id="MobiDB-lite"/>
    </source>
</evidence>
<organism evidence="3 4">
    <name type="scientific">Apiotrichum porosum</name>
    <dbReference type="NCBI Taxonomy" id="105984"/>
    <lineage>
        <taxon>Eukaryota</taxon>
        <taxon>Fungi</taxon>
        <taxon>Dikarya</taxon>
        <taxon>Basidiomycota</taxon>
        <taxon>Agaricomycotina</taxon>
        <taxon>Tremellomycetes</taxon>
        <taxon>Trichosporonales</taxon>
        <taxon>Trichosporonaceae</taxon>
        <taxon>Apiotrichum</taxon>
    </lineage>
</organism>
<reference evidence="3 4" key="1">
    <citation type="submission" date="2018-11" db="EMBL/GenBank/DDBJ databases">
        <title>Genome sequence of Apiotrichum porosum DSM 27194.</title>
        <authorList>
            <person name="Aliyu H."/>
            <person name="Gorte O."/>
            <person name="Ochsenreither K."/>
        </authorList>
    </citation>
    <scope>NUCLEOTIDE SEQUENCE [LARGE SCALE GENOMIC DNA]</scope>
    <source>
        <strain evidence="3 4">DSM 27194</strain>
    </source>
</reference>
<feature type="region of interest" description="Disordered" evidence="1">
    <location>
        <begin position="45"/>
        <end position="66"/>
    </location>
</feature>
<keyword evidence="2" id="KW-1133">Transmembrane helix</keyword>
<protein>
    <submittedName>
        <fullName evidence="3">Uncharacterized protein</fullName>
    </submittedName>
</protein>
<dbReference type="AlphaFoldDB" id="A0A427XZQ5"/>
<evidence type="ECO:0000256" key="2">
    <source>
        <dbReference type="SAM" id="Phobius"/>
    </source>
</evidence>
<feature type="transmembrane region" description="Helical" evidence="2">
    <location>
        <begin position="12"/>
        <end position="34"/>
    </location>
</feature>
<evidence type="ECO:0000313" key="3">
    <source>
        <dbReference type="EMBL" id="RSH84293.1"/>
    </source>
</evidence>
<comment type="caution">
    <text evidence="3">The sequence shown here is derived from an EMBL/GenBank/DDBJ whole genome shotgun (WGS) entry which is preliminary data.</text>
</comment>
<keyword evidence="4" id="KW-1185">Reference proteome</keyword>
<keyword evidence="2" id="KW-0472">Membrane</keyword>
<sequence>MSFSVGNLIHRTMVFGCIGFGVYGTVVITQNLIVKSQRLKEFEAEQAAGTVSPTEEAPALTTTWRK</sequence>
<proteinExistence type="predicted"/>
<dbReference type="GeneID" id="39590351"/>
<accession>A0A427XZQ5</accession>